<keyword evidence="3 5" id="KW-0238">DNA-binding</keyword>
<dbReference type="SUPFAM" id="SSF46689">
    <property type="entry name" value="Homeodomain-like"/>
    <property type="match status" value="1"/>
</dbReference>
<evidence type="ECO:0000313" key="8">
    <source>
        <dbReference type="Proteomes" id="UP000652153"/>
    </source>
</evidence>
<evidence type="ECO:0000256" key="1">
    <source>
        <dbReference type="ARBA" id="ARBA00022491"/>
    </source>
</evidence>
<dbReference type="PANTHER" id="PTHR30055:SF234">
    <property type="entry name" value="HTH-TYPE TRANSCRIPTIONAL REGULATOR BETI"/>
    <property type="match status" value="1"/>
</dbReference>
<evidence type="ECO:0000256" key="5">
    <source>
        <dbReference type="PROSITE-ProRule" id="PRU00335"/>
    </source>
</evidence>
<dbReference type="PRINTS" id="PR00455">
    <property type="entry name" value="HTHTETR"/>
</dbReference>
<reference evidence="8" key="1">
    <citation type="journal article" date="2019" name="Int. J. Syst. Evol. Microbiol.">
        <title>The Global Catalogue of Microorganisms (GCM) 10K type strain sequencing project: providing services to taxonomists for standard genome sequencing and annotation.</title>
        <authorList>
            <consortium name="The Broad Institute Genomics Platform"/>
            <consortium name="The Broad Institute Genome Sequencing Center for Infectious Disease"/>
            <person name="Wu L."/>
            <person name="Ma J."/>
        </authorList>
    </citation>
    <scope>NUCLEOTIDE SEQUENCE [LARGE SCALE GENOMIC DNA]</scope>
    <source>
        <strain evidence="8">CGMCC 1.12770</strain>
    </source>
</reference>
<comment type="caution">
    <text evidence="7">The sequence shown here is derived from an EMBL/GenBank/DDBJ whole genome shotgun (WGS) entry which is preliminary data.</text>
</comment>
<dbReference type="InterPro" id="IPR039538">
    <property type="entry name" value="BetI_C"/>
</dbReference>
<gene>
    <name evidence="7" type="ORF">GCM10008014_18240</name>
</gene>
<dbReference type="PANTHER" id="PTHR30055">
    <property type="entry name" value="HTH-TYPE TRANSCRIPTIONAL REGULATOR RUTR"/>
    <property type="match status" value="1"/>
</dbReference>
<dbReference type="EMBL" id="BMFU01000002">
    <property type="protein sequence ID" value="GGH51992.1"/>
    <property type="molecule type" value="Genomic_DNA"/>
</dbReference>
<keyword evidence="1" id="KW-0678">Repressor</keyword>
<dbReference type="Pfam" id="PF13977">
    <property type="entry name" value="TetR_C_6"/>
    <property type="match status" value="1"/>
</dbReference>
<evidence type="ECO:0000256" key="3">
    <source>
        <dbReference type="ARBA" id="ARBA00023125"/>
    </source>
</evidence>
<accession>A0ABQ1Z7I7</accession>
<dbReference type="InterPro" id="IPR050109">
    <property type="entry name" value="HTH-type_TetR-like_transc_reg"/>
</dbReference>
<protein>
    <submittedName>
        <fullName evidence="7">TetR family transcriptional regulator</fullName>
    </submittedName>
</protein>
<dbReference type="PROSITE" id="PS50977">
    <property type="entry name" value="HTH_TETR_2"/>
    <property type="match status" value="1"/>
</dbReference>
<evidence type="ECO:0000313" key="7">
    <source>
        <dbReference type="EMBL" id="GGH51992.1"/>
    </source>
</evidence>
<feature type="domain" description="HTH tetR-type" evidence="6">
    <location>
        <begin position="10"/>
        <end position="70"/>
    </location>
</feature>
<organism evidence="7 8">
    <name type="scientific">Paenibacillus silvae</name>
    <dbReference type="NCBI Taxonomy" id="1325358"/>
    <lineage>
        <taxon>Bacteria</taxon>
        <taxon>Bacillati</taxon>
        <taxon>Bacillota</taxon>
        <taxon>Bacilli</taxon>
        <taxon>Bacillales</taxon>
        <taxon>Paenibacillaceae</taxon>
        <taxon>Paenibacillus</taxon>
    </lineage>
</organism>
<dbReference type="InterPro" id="IPR036271">
    <property type="entry name" value="Tet_transcr_reg_TetR-rel_C_sf"/>
</dbReference>
<dbReference type="Gene3D" id="1.10.357.10">
    <property type="entry name" value="Tetracycline Repressor, domain 2"/>
    <property type="match status" value="1"/>
</dbReference>
<dbReference type="SUPFAM" id="SSF48498">
    <property type="entry name" value="Tetracyclin repressor-like, C-terminal domain"/>
    <property type="match status" value="1"/>
</dbReference>
<dbReference type="Proteomes" id="UP000652153">
    <property type="component" value="Unassembled WGS sequence"/>
</dbReference>
<dbReference type="InterPro" id="IPR001647">
    <property type="entry name" value="HTH_TetR"/>
</dbReference>
<evidence type="ECO:0000256" key="4">
    <source>
        <dbReference type="ARBA" id="ARBA00023163"/>
    </source>
</evidence>
<keyword evidence="2" id="KW-0805">Transcription regulation</keyword>
<proteinExistence type="predicted"/>
<sequence>MTKQPATNQDERRNAILQAAFTLFGQVGYSKATMKEIAAKAGVAQGLIGYHFNTKETLLVEVVREWMINRGMQQALQQLDMKAAPSELLSQALLHVVEFRKNNPEWFTLLISLWTESVNNVKLAQELTKLYQEMKAGIRLIIDRLELPLNEAEQETFAALIQAVFDGLTLQSPVLLSSDPLSHEQVSQGIGWMLQGIHTSHTMERTKENN</sequence>
<keyword evidence="8" id="KW-1185">Reference proteome</keyword>
<dbReference type="InterPro" id="IPR009057">
    <property type="entry name" value="Homeodomain-like_sf"/>
</dbReference>
<dbReference type="Pfam" id="PF00440">
    <property type="entry name" value="TetR_N"/>
    <property type="match status" value="1"/>
</dbReference>
<name>A0ABQ1Z7I7_9BACL</name>
<dbReference type="RefSeq" id="WP_229729750.1">
    <property type="nucleotide sequence ID" value="NZ_BMFU01000002.1"/>
</dbReference>
<keyword evidence="4" id="KW-0804">Transcription</keyword>
<feature type="DNA-binding region" description="H-T-H motif" evidence="5">
    <location>
        <begin position="33"/>
        <end position="52"/>
    </location>
</feature>
<evidence type="ECO:0000259" key="6">
    <source>
        <dbReference type="PROSITE" id="PS50977"/>
    </source>
</evidence>
<evidence type="ECO:0000256" key="2">
    <source>
        <dbReference type="ARBA" id="ARBA00023015"/>
    </source>
</evidence>